<dbReference type="GO" id="GO:0016787">
    <property type="term" value="F:hydrolase activity"/>
    <property type="evidence" value="ECO:0007669"/>
    <property type="project" value="UniProtKB-KW"/>
</dbReference>
<dbReference type="Pfam" id="PF21010">
    <property type="entry name" value="HA2_C"/>
    <property type="match status" value="1"/>
</dbReference>
<reference evidence="7 8" key="1">
    <citation type="journal article" date="2022" name="G3 (Bethesda)">
        <title>Whole-genome sequence and methylome profiling of the almond [Prunus dulcis (Mill.) D.A. Webb] cultivar 'Nonpareil'.</title>
        <authorList>
            <person name="D'Amico-Willman K.M."/>
            <person name="Ouma W.Z."/>
            <person name="Meulia T."/>
            <person name="Sideli G.M."/>
            <person name="Gradziel T.M."/>
            <person name="Fresnedo-Ramirez J."/>
        </authorList>
    </citation>
    <scope>NUCLEOTIDE SEQUENCE [LARGE SCALE GENOMIC DNA]</scope>
    <source>
        <strain evidence="7">Clone GOH B32 T37-40</strain>
    </source>
</reference>
<keyword evidence="8" id="KW-1185">Reference proteome</keyword>
<evidence type="ECO:0000256" key="3">
    <source>
        <dbReference type="ARBA" id="ARBA00022801"/>
    </source>
</evidence>
<evidence type="ECO:0000313" key="8">
    <source>
        <dbReference type="Proteomes" id="UP001054821"/>
    </source>
</evidence>
<evidence type="ECO:0000256" key="6">
    <source>
        <dbReference type="ARBA" id="ARBA00047984"/>
    </source>
</evidence>
<dbReference type="InterPro" id="IPR027417">
    <property type="entry name" value="P-loop_NTPase"/>
</dbReference>
<accession>A0AAD4V6B5</accession>
<dbReference type="GO" id="GO:0005524">
    <property type="term" value="F:ATP binding"/>
    <property type="evidence" value="ECO:0007669"/>
    <property type="project" value="UniProtKB-KW"/>
</dbReference>
<keyword evidence="3" id="KW-0378">Hydrolase</keyword>
<dbReference type="AlphaFoldDB" id="A0AAD4V6B5"/>
<evidence type="ECO:0000313" key="7">
    <source>
        <dbReference type="EMBL" id="KAI5318718.1"/>
    </source>
</evidence>
<sequence>MIHDTMLQYQLPEILRIPLQELCLHIKSRHLCTLPLDPNIRKMLLMGSIFQCLNSALTIAAALAHREPFVLPINRKEDADGAKRSFAGDSFR</sequence>
<dbReference type="GO" id="GO:0005634">
    <property type="term" value="C:nucleus"/>
    <property type="evidence" value="ECO:0007669"/>
    <property type="project" value="TreeGrafter"/>
</dbReference>
<dbReference type="EMBL" id="JAJFAZ020000007">
    <property type="protein sequence ID" value="KAI5318718.1"/>
    <property type="molecule type" value="Genomic_DNA"/>
</dbReference>
<dbReference type="PANTHER" id="PTHR18934">
    <property type="entry name" value="ATP-DEPENDENT RNA HELICASE"/>
    <property type="match status" value="1"/>
</dbReference>
<dbReference type="EC" id="3.6.4.13" evidence="1"/>
<comment type="caution">
    <text evidence="7">The sequence shown here is derived from an EMBL/GenBank/DDBJ whole genome shotgun (WGS) entry which is preliminary data.</text>
</comment>
<proteinExistence type="predicted"/>
<dbReference type="PANTHER" id="PTHR18934:SF237">
    <property type="entry name" value="ATP-DEPENDENT DNA_RNA HELICASE DHX36"/>
    <property type="match status" value="1"/>
</dbReference>
<name>A0AAD4V6B5_PRUDU</name>
<keyword evidence="5" id="KW-0067">ATP-binding</keyword>
<dbReference type="GO" id="GO:0003723">
    <property type="term" value="F:RNA binding"/>
    <property type="evidence" value="ECO:0007669"/>
    <property type="project" value="TreeGrafter"/>
</dbReference>
<evidence type="ECO:0000256" key="1">
    <source>
        <dbReference type="ARBA" id="ARBA00012552"/>
    </source>
</evidence>
<evidence type="ECO:0000256" key="5">
    <source>
        <dbReference type="ARBA" id="ARBA00022840"/>
    </source>
</evidence>
<keyword evidence="2" id="KW-0547">Nucleotide-binding</keyword>
<dbReference type="SUPFAM" id="SSF52540">
    <property type="entry name" value="P-loop containing nucleoside triphosphate hydrolases"/>
    <property type="match status" value="1"/>
</dbReference>
<gene>
    <name evidence="7" type="ORF">L3X38_038426</name>
</gene>
<organism evidence="7 8">
    <name type="scientific">Prunus dulcis</name>
    <name type="common">Almond</name>
    <name type="synonym">Amygdalus dulcis</name>
    <dbReference type="NCBI Taxonomy" id="3755"/>
    <lineage>
        <taxon>Eukaryota</taxon>
        <taxon>Viridiplantae</taxon>
        <taxon>Streptophyta</taxon>
        <taxon>Embryophyta</taxon>
        <taxon>Tracheophyta</taxon>
        <taxon>Spermatophyta</taxon>
        <taxon>Magnoliopsida</taxon>
        <taxon>eudicotyledons</taxon>
        <taxon>Gunneridae</taxon>
        <taxon>Pentapetalae</taxon>
        <taxon>rosids</taxon>
        <taxon>fabids</taxon>
        <taxon>Rosales</taxon>
        <taxon>Rosaceae</taxon>
        <taxon>Amygdaloideae</taxon>
        <taxon>Amygdaleae</taxon>
        <taxon>Prunus</taxon>
    </lineage>
</organism>
<dbReference type="Gene3D" id="1.20.120.1080">
    <property type="match status" value="1"/>
</dbReference>
<protein>
    <recommendedName>
        <fullName evidence="1">RNA helicase</fullName>
        <ecNumber evidence="1">3.6.4.13</ecNumber>
    </recommendedName>
</protein>
<keyword evidence="4" id="KW-0347">Helicase</keyword>
<comment type="catalytic activity">
    <reaction evidence="6">
        <text>ATP + H2O = ADP + phosphate + H(+)</text>
        <dbReference type="Rhea" id="RHEA:13065"/>
        <dbReference type="ChEBI" id="CHEBI:15377"/>
        <dbReference type="ChEBI" id="CHEBI:15378"/>
        <dbReference type="ChEBI" id="CHEBI:30616"/>
        <dbReference type="ChEBI" id="CHEBI:43474"/>
        <dbReference type="ChEBI" id="CHEBI:456216"/>
        <dbReference type="EC" id="3.6.4.13"/>
    </reaction>
</comment>
<dbReference type="Proteomes" id="UP001054821">
    <property type="component" value="Chromosome 7"/>
</dbReference>
<evidence type="ECO:0000256" key="4">
    <source>
        <dbReference type="ARBA" id="ARBA00022806"/>
    </source>
</evidence>
<evidence type="ECO:0000256" key="2">
    <source>
        <dbReference type="ARBA" id="ARBA00022741"/>
    </source>
</evidence>
<dbReference type="GO" id="GO:0003724">
    <property type="term" value="F:RNA helicase activity"/>
    <property type="evidence" value="ECO:0007669"/>
    <property type="project" value="UniProtKB-EC"/>
</dbReference>